<reference evidence="2" key="1">
    <citation type="submission" date="2020-11" db="EMBL/GenBank/DDBJ databases">
        <authorList>
            <consortium name="DOE Joint Genome Institute"/>
            <person name="Ahrendt S."/>
            <person name="Riley R."/>
            <person name="Andreopoulos W."/>
            <person name="Labutti K."/>
            <person name="Pangilinan J."/>
            <person name="Ruiz-Duenas F.J."/>
            <person name="Barrasa J.M."/>
            <person name="Sanchez-Garcia M."/>
            <person name="Camarero S."/>
            <person name="Miyauchi S."/>
            <person name="Serrano A."/>
            <person name="Linde D."/>
            <person name="Babiker R."/>
            <person name="Drula E."/>
            <person name="Ayuso-Fernandez I."/>
            <person name="Pacheco R."/>
            <person name="Padilla G."/>
            <person name="Ferreira P."/>
            <person name="Barriuso J."/>
            <person name="Kellner H."/>
            <person name="Castanera R."/>
            <person name="Alfaro M."/>
            <person name="Ramirez L."/>
            <person name="Pisabarro A.G."/>
            <person name="Kuo A."/>
            <person name="Tritt A."/>
            <person name="Lipzen A."/>
            <person name="He G."/>
            <person name="Yan M."/>
            <person name="Ng V."/>
            <person name="Cullen D."/>
            <person name="Martin F."/>
            <person name="Rosso M.-N."/>
            <person name="Henrissat B."/>
            <person name="Hibbett D."/>
            <person name="Martinez A.T."/>
            <person name="Grigoriev I.V."/>
        </authorList>
    </citation>
    <scope>NUCLEOTIDE SEQUENCE</scope>
    <source>
        <strain evidence="2">CIRM-BRFM 674</strain>
    </source>
</reference>
<dbReference type="AlphaFoldDB" id="A0A9P5YTM0"/>
<evidence type="ECO:0000313" key="3">
    <source>
        <dbReference type="Proteomes" id="UP000807469"/>
    </source>
</evidence>
<dbReference type="Proteomes" id="UP000807469">
    <property type="component" value="Unassembled WGS sequence"/>
</dbReference>
<comment type="caution">
    <text evidence="2">The sequence shown here is derived from an EMBL/GenBank/DDBJ whole genome shotgun (WGS) entry which is preliminary data.</text>
</comment>
<sequence>MADGASSLFTHFPRPLILGLLHSLLFIPTDYGCIMSHPSINTTLFIDHPGWPLSRDEWVVFPRTAILLLSLMLRSESLWGCTFLPFCCGAFGSSREALVNWDNV</sequence>
<evidence type="ECO:0000256" key="1">
    <source>
        <dbReference type="SAM" id="SignalP"/>
    </source>
</evidence>
<gene>
    <name evidence="2" type="ORF">BDN70DRAFT_287756</name>
</gene>
<protein>
    <submittedName>
        <fullName evidence="2">Uncharacterized protein</fullName>
    </submittedName>
</protein>
<organism evidence="2 3">
    <name type="scientific">Pholiota conissans</name>
    <dbReference type="NCBI Taxonomy" id="109636"/>
    <lineage>
        <taxon>Eukaryota</taxon>
        <taxon>Fungi</taxon>
        <taxon>Dikarya</taxon>
        <taxon>Basidiomycota</taxon>
        <taxon>Agaricomycotina</taxon>
        <taxon>Agaricomycetes</taxon>
        <taxon>Agaricomycetidae</taxon>
        <taxon>Agaricales</taxon>
        <taxon>Agaricineae</taxon>
        <taxon>Strophariaceae</taxon>
        <taxon>Pholiota</taxon>
    </lineage>
</organism>
<accession>A0A9P5YTM0</accession>
<proteinExistence type="predicted"/>
<feature type="chain" id="PRO_5040500164" evidence="1">
    <location>
        <begin position="33"/>
        <end position="104"/>
    </location>
</feature>
<keyword evidence="3" id="KW-1185">Reference proteome</keyword>
<dbReference type="EMBL" id="MU155356">
    <property type="protein sequence ID" value="KAF9474898.1"/>
    <property type="molecule type" value="Genomic_DNA"/>
</dbReference>
<keyword evidence="1" id="KW-0732">Signal</keyword>
<name>A0A9P5YTM0_9AGAR</name>
<feature type="signal peptide" evidence="1">
    <location>
        <begin position="1"/>
        <end position="32"/>
    </location>
</feature>
<evidence type="ECO:0000313" key="2">
    <source>
        <dbReference type="EMBL" id="KAF9474898.1"/>
    </source>
</evidence>